<comment type="caution">
    <text evidence="1">The sequence shown here is derived from an EMBL/GenBank/DDBJ whole genome shotgun (WGS) entry which is preliminary data.</text>
</comment>
<protein>
    <submittedName>
        <fullName evidence="1">Uncharacterized protein</fullName>
    </submittedName>
</protein>
<accession>A0ABW5FKF3</accession>
<sequence length="310" mass="34776">MPHTEGLIGTYRQFWEDAPDEIVGDGKVWYHRTQNSITVHLTGPKGARFTRVGNPDEYFVWALFTGVRVTAGDETIEGKAGSVFIVPPGDSVVELTEEGSVWLGFTSRAADLIDRCPNKTEYEPPVDNIAPIYELGAPVDGYALRHYDLDEGDAGPRCFVHRTAMSRFRWPLRSQPRDPGKMSPHDHEDFEQASLIVAGTFVHHMRRHWGRDSREWLPDEHQIVIAPAIAISKPPDIHTTQAITSGSTVGLIDFFCPVRWDMVTTDGMVTNNGIYPVPDERPRGQGRTDFVYAEDDPRRALETAARRPSP</sequence>
<keyword evidence="2" id="KW-1185">Reference proteome</keyword>
<reference evidence="2" key="1">
    <citation type="journal article" date="2019" name="Int. J. Syst. Evol. Microbiol.">
        <title>The Global Catalogue of Microorganisms (GCM) 10K type strain sequencing project: providing services to taxonomists for standard genome sequencing and annotation.</title>
        <authorList>
            <consortium name="The Broad Institute Genomics Platform"/>
            <consortium name="The Broad Institute Genome Sequencing Center for Infectious Disease"/>
            <person name="Wu L."/>
            <person name="Ma J."/>
        </authorList>
    </citation>
    <scope>NUCLEOTIDE SEQUENCE [LARGE SCALE GENOMIC DNA]</scope>
    <source>
        <strain evidence="2">CGMCC 4.7645</strain>
    </source>
</reference>
<dbReference type="Proteomes" id="UP001597417">
    <property type="component" value="Unassembled WGS sequence"/>
</dbReference>
<organism evidence="1 2">
    <name type="scientific">Amycolatopsis pigmentata</name>
    <dbReference type="NCBI Taxonomy" id="450801"/>
    <lineage>
        <taxon>Bacteria</taxon>
        <taxon>Bacillati</taxon>
        <taxon>Actinomycetota</taxon>
        <taxon>Actinomycetes</taxon>
        <taxon>Pseudonocardiales</taxon>
        <taxon>Pseudonocardiaceae</taxon>
        <taxon>Amycolatopsis</taxon>
    </lineage>
</organism>
<dbReference type="EMBL" id="JBHUKR010000004">
    <property type="protein sequence ID" value="MFD2415494.1"/>
    <property type="molecule type" value="Genomic_DNA"/>
</dbReference>
<gene>
    <name evidence="1" type="ORF">ACFSXZ_04045</name>
</gene>
<name>A0ABW5FKF3_9PSEU</name>
<evidence type="ECO:0000313" key="1">
    <source>
        <dbReference type="EMBL" id="MFD2415494.1"/>
    </source>
</evidence>
<dbReference type="RefSeq" id="WP_378261335.1">
    <property type="nucleotide sequence ID" value="NZ_JBHUKR010000004.1"/>
</dbReference>
<evidence type="ECO:0000313" key="2">
    <source>
        <dbReference type="Proteomes" id="UP001597417"/>
    </source>
</evidence>
<proteinExistence type="predicted"/>